<dbReference type="EMBL" id="JBFOLJ010000004">
    <property type="protein sequence ID" value="KAL2545448.1"/>
    <property type="molecule type" value="Genomic_DNA"/>
</dbReference>
<evidence type="ECO:0000313" key="2">
    <source>
        <dbReference type="Proteomes" id="UP001604277"/>
    </source>
</evidence>
<protein>
    <submittedName>
        <fullName evidence="1">Uncharacterized protein</fullName>
    </submittedName>
</protein>
<dbReference type="Proteomes" id="UP001604277">
    <property type="component" value="Unassembled WGS sequence"/>
</dbReference>
<reference evidence="2" key="1">
    <citation type="submission" date="2024-07" db="EMBL/GenBank/DDBJ databases">
        <title>Two chromosome-level genome assemblies of Korean endemic species Abeliophyllum distichum and Forsythia ovata (Oleaceae).</title>
        <authorList>
            <person name="Jang H."/>
        </authorList>
    </citation>
    <scope>NUCLEOTIDE SEQUENCE [LARGE SCALE GENOMIC DNA]</scope>
</reference>
<proteinExistence type="predicted"/>
<dbReference type="AlphaFoldDB" id="A0ABD1W9I8"/>
<keyword evidence="2" id="KW-1185">Reference proteome</keyword>
<gene>
    <name evidence="1" type="ORF">Fot_14681</name>
</gene>
<sequence length="173" mass="19011">MASSCSASKSKCGSRKRNNTSIVKRNRCHNKARTKLVKDKYNILVLEGENSNVTIHRDQTNHVTISISNDVPINVAVDMSVCKSDQVVVHTASASKQAHISTESITPPRDTKGNNKVVEDSSEIKLDDGILLTEDDMKINDKTATGEVLESRKADDTVDHTKKEVYPISCGMQ</sequence>
<accession>A0ABD1W9I8</accession>
<evidence type="ECO:0000313" key="1">
    <source>
        <dbReference type="EMBL" id="KAL2545448.1"/>
    </source>
</evidence>
<comment type="caution">
    <text evidence="1">The sequence shown here is derived from an EMBL/GenBank/DDBJ whole genome shotgun (WGS) entry which is preliminary data.</text>
</comment>
<name>A0ABD1W9I8_9LAMI</name>
<organism evidence="1 2">
    <name type="scientific">Forsythia ovata</name>
    <dbReference type="NCBI Taxonomy" id="205694"/>
    <lineage>
        <taxon>Eukaryota</taxon>
        <taxon>Viridiplantae</taxon>
        <taxon>Streptophyta</taxon>
        <taxon>Embryophyta</taxon>
        <taxon>Tracheophyta</taxon>
        <taxon>Spermatophyta</taxon>
        <taxon>Magnoliopsida</taxon>
        <taxon>eudicotyledons</taxon>
        <taxon>Gunneridae</taxon>
        <taxon>Pentapetalae</taxon>
        <taxon>asterids</taxon>
        <taxon>lamiids</taxon>
        <taxon>Lamiales</taxon>
        <taxon>Oleaceae</taxon>
        <taxon>Forsythieae</taxon>
        <taxon>Forsythia</taxon>
    </lineage>
</organism>